<keyword evidence="16" id="KW-0325">Glycoprotein</keyword>
<evidence type="ECO:0000259" key="23">
    <source>
        <dbReference type="PROSITE" id="PS50835"/>
    </source>
</evidence>
<dbReference type="Gene3D" id="1.10.510.10">
    <property type="entry name" value="Transferase(Phosphotransferase) domain 1"/>
    <property type="match status" value="1"/>
</dbReference>
<evidence type="ECO:0000256" key="11">
    <source>
        <dbReference type="ARBA" id="ARBA00022989"/>
    </source>
</evidence>
<dbReference type="InterPro" id="IPR013098">
    <property type="entry name" value="Ig_I-set"/>
</dbReference>
<dbReference type="SUPFAM" id="SSF56112">
    <property type="entry name" value="Protein kinase-like (PK-like)"/>
    <property type="match status" value="1"/>
</dbReference>
<dbReference type="EC" id="2.7.10.1" evidence="2"/>
<keyword evidence="17" id="KW-0393">Immunoglobulin domain</keyword>
<evidence type="ECO:0000256" key="2">
    <source>
        <dbReference type="ARBA" id="ARBA00011902"/>
    </source>
</evidence>
<dbReference type="GO" id="GO:0043235">
    <property type="term" value="C:receptor complex"/>
    <property type="evidence" value="ECO:0007669"/>
    <property type="project" value="TreeGrafter"/>
</dbReference>
<dbReference type="SMART" id="SM00408">
    <property type="entry name" value="IGc2"/>
    <property type="match status" value="2"/>
</dbReference>
<dbReference type="InterPro" id="IPR036179">
    <property type="entry name" value="Ig-like_dom_sf"/>
</dbReference>
<evidence type="ECO:0000256" key="18">
    <source>
        <dbReference type="ARBA" id="ARBA00051243"/>
    </source>
</evidence>
<comment type="subcellular location">
    <subcellularLocation>
        <location evidence="1">Membrane</location>
        <topology evidence="1">Single-pass membrane protein</topology>
    </subcellularLocation>
</comment>
<dbReference type="InterPro" id="IPR007110">
    <property type="entry name" value="Ig-like_dom"/>
</dbReference>
<dbReference type="InterPro" id="IPR017441">
    <property type="entry name" value="Protein_kinase_ATP_BS"/>
</dbReference>
<evidence type="ECO:0000256" key="20">
    <source>
        <dbReference type="SAM" id="MobiDB-lite"/>
    </source>
</evidence>
<keyword evidence="3" id="KW-0597">Phosphoprotein</keyword>
<dbReference type="Proteomes" id="UP001292094">
    <property type="component" value="Unassembled WGS sequence"/>
</dbReference>
<dbReference type="PANTHER" id="PTHR24416">
    <property type="entry name" value="TYROSINE-PROTEIN KINASE RECEPTOR"/>
    <property type="match status" value="1"/>
</dbReference>
<keyword evidence="6" id="KW-0732">Signal</keyword>
<evidence type="ECO:0000256" key="3">
    <source>
        <dbReference type="ARBA" id="ARBA00022553"/>
    </source>
</evidence>
<dbReference type="SUPFAM" id="SSF48726">
    <property type="entry name" value="Immunoglobulin"/>
    <property type="match status" value="2"/>
</dbReference>
<keyword evidence="12 21" id="KW-0472">Membrane</keyword>
<evidence type="ECO:0000259" key="22">
    <source>
        <dbReference type="PROSITE" id="PS50011"/>
    </source>
</evidence>
<proteinExistence type="predicted"/>
<dbReference type="PANTHER" id="PTHR24416:SF550">
    <property type="entry name" value="FIBROBLAST GROWTH FACTOR RECEPTOR HOMOLOG 1-RELATED"/>
    <property type="match status" value="1"/>
</dbReference>
<keyword evidence="4" id="KW-0808">Transferase</keyword>
<evidence type="ECO:0000256" key="19">
    <source>
        <dbReference type="PROSITE-ProRule" id="PRU10141"/>
    </source>
</evidence>
<evidence type="ECO:0000256" key="14">
    <source>
        <dbReference type="ARBA" id="ARBA00023157"/>
    </source>
</evidence>
<dbReference type="PROSITE" id="PS50011">
    <property type="entry name" value="PROTEIN_KINASE_DOM"/>
    <property type="match status" value="1"/>
</dbReference>
<evidence type="ECO:0000313" key="24">
    <source>
        <dbReference type="EMBL" id="KAK4304276.1"/>
    </source>
</evidence>
<feature type="domain" description="Protein kinase" evidence="22">
    <location>
        <begin position="606"/>
        <end position="883"/>
    </location>
</feature>
<evidence type="ECO:0000256" key="6">
    <source>
        <dbReference type="ARBA" id="ARBA00022729"/>
    </source>
</evidence>
<evidence type="ECO:0000256" key="17">
    <source>
        <dbReference type="ARBA" id="ARBA00023319"/>
    </source>
</evidence>
<feature type="compositionally biased region" description="Low complexity" evidence="20">
    <location>
        <begin position="31"/>
        <end position="51"/>
    </location>
</feature>
<evidence type="ECO:0000256" key="4">
    <source>
        <dbReference type="ARBA" id="ARBA00022679"/>
    </source>
</evidence>
<keyword evidence="8 19" id="KW-0547">Nucleotide-binding</keyword>
<feature type="region of interest" description="Disordered" evidence="20">
    <location>
        <begin position="1"/>
        <end position="64"/>
    </location>
</feature>
<feature type="domain" description="Ig-like" evidence="23">
    <location>
        <begin position="152"/>
        <end position="249"/>
    </location>
</feature>
<dbReference type="PROSITE" id="PS00109">
    <property type="entry name" value="PROTEIN_KINASE_TYR"/>
    <property type="match status" value="1"/>
</dbReference>
<keyword evidence="5 21" id="KW-0812">Transmembrane</keyword>
<dbReference type="FunFam" id="2.60.40.10:FF:000016">
    <property type="entry name" value="Fibroblast growth factor receptor"/>
    <property type="match status" value="1"/>
</dbReference>
<dbReference type="Gene3D" id="3.30.200.20">
    <property type="entry name" value="Phosphorylase Kinase, domain 1"/>
    <property type="match status" value="1"/>
</dbReference>
<feature type="domain" description="Ig-like" evidence="23">
    <location>
        <begin position="300"/>
        <end position="385"/>
    </location>
</feature>
<evidence type="ECO:0000256" key="12">
    <source>
        <dbReference type="ARBA" id="ARBA00023136"/>
    </source>
</evidence>
<dbReference type="Pfam" id="PF07714">
    <property type="entry name" value="PK_Tyr_Ser-Thr"/>
    <property type="match status" value="1"/>
</dbReference>
<dbReference type="InterPro" id="IPR003598">
    <property type="entry name" value="Ig_sub2"/>
</dbReference>
<keyword evidence="10 19" id="KW-0067">ATP-binding</keyword>
<feature type="non-terminal residue" evidence="24">
    <location>
        <position position="1"/>
    </location>
</feature>
<dbReference type="AlphaFoldDB" id="A0AAE1PAH0"/>
<dbReference type="InterPro" id="IPR050122">
    <property type="entry name" value="RTK"/>
</dbReference>
<keyword evidence="13" id="KW-0829">Tyrosine-protein kinase</keyword>
<evidence type="ECO:0000256" key="1">
    <source>
        <dbReference type="ARBA" id="ARBA00004167"/>
    </source>
</evidence>
<name>A0AAE1PAH0_9EUCA</name>
<dbReference type="InterPro" id="IPR000719">
    <property type="entry name" value="Prot_kinase_dom"/>
</dbReference>
<dbReference type="GO" id="GO:0004714">
    <property type="term" value="F:transmembrane receptor protein tyrosine kinase activity"/>
    <property type="evidence" value="ECO:0007669"/>
    <property type="project" value="UniProtKB-EC"/>
</dbReference>
<dbReference type="InterPro" id="IPR020635">
    <property type="entry name" value="Tyr_kinase_cat_dom"/>
</dbReference>
<dbReference type="PRINTS" id="PR00109">
    <property type="entry name" value="TYRKINASE"/>
</dbReference>
<evidence type="ECO:0000256" key="16">
    <source>
        <dbReference type="ARBA" id="ARBA00023180"/>
    </source>
</evidence>
<dbReference type="InterPro" id="IPR001245">
    <property type="entry name" value="Ser-Thr/Tyr_kinase_cat_dom"/>
</dbReference>
<dbReference type="SMART" id="SM00409">
    <property type="entry name" value="IG"/>
    <property type="match status" value="2"/>
</dbReference>
<dbReference type="PROSITE" id="PS50835">
    <property type="entry name" value="IG_LIKE"/>
    <property type="match status" value="2"/>
</dbReference>
<evidence type="ECO:0000256" key="9">
    <source>
        <dbReference type="ARBA" id="ARBA00022777"/>
    </source>
</evidence>
<evidence type="ECO:0000256" key="8">
    <source>
        <dbReference type="ARBA" id="ARBA00022741"/>
    </source>
</evidence>
<dbReference type="EMBL" id="JAWZYT010002453">
    <property type="protein sequence ID" value="KAK4304276.1"/>
    <property type="molecule type" value="Genomic_DNA"/>
</dbReference>
<evidence type="ECO:0000256" key="7">
    <source>
        <dbReference type="ARBA" id="ARBA00022737"/>
    </source>
</evidence>
<evidence type="ECO:0000256" key="15">
    <source>
        <dbReference type="ARBA" id="ARBA00023170"/>
    </source>
</evidence>
<evidence type="ECO:0000313" key="25">
    <source>
        <dbReference type="Proteomes" id="UP001292094"/>
    </source>
</evidence>
<dbReference type="Pfam" id="PF07679">
    <property type="entry name" value="I-set"/>
    <property type="match status" value="1"/>
</dbReference>
<dbReference type="InterPro" id="IPR013783">
    <property type="entry name" value="Ig-like_fold"/>
</dbReference>
<dbReference type="FunFam" id="1.10.510.10:FF:000007">
    <property type="entry name" value="Fibroblast growth factor receptor"/>
    <property type="match status" value="1"/>
</dbReference>
<protein>
    <recommendedName>
        <fullName evidence="2">receptor protein-tyrosine kinase</fullName>
        <ecNumber evidence="2">2.7.10.1</ecNumber>
    </recommendedName>
</protein>
<dbReference type="PROSITE" id="PS00107">
    <property type="entry name" value="PROTEIN_KINASE_ATP"/>
    <property type="match status" value="1"/>
</dbReference>
<dbReference type="InterPro" id="IPR011009">
    <property type="entry name" value="Kinase-like_dom_sf"/>
</dbReference>
<evidence type="ECO:0000256" key="5">
    <source>
        <dbReference type="ARBA" id="ARBA00022692"/>
    </source>
</evidence>
<keyword evidence="9" id="KW-0418">Kinase</keyword>
<dbReference type="GO" id="GO:0007169">
    <property type="term" value="P:cell surface receptor protein tyrosine kinase signaling pathway"/>
    <property type="evidence" value="ECO:0007669"/>
    <property type="project" value="TreeGrafter"/>
</dbReference>
<organism evidence="24 25">
    <name type="scientific">Petrolisthes manimaculis</name>
    <dbReference type="NCBI Taxonomy" id="1843537"/>
    <lineage>
        <taxon>Eukaryota</taxon>
        <taxon>Metazoa</taxon>
        <taxon>Ecdysozoa</taxon>
        <taxon>Arthropoda</taxon>
        <taxon>Crustacea</taxon>
        <taxon>Multicrustacea</taxon>
        <taxon>Malacostraca</taxon>
        <taxon>Eumalacostraca</taxon>
        <taxon>Eucarida</taxon>
        <taxon>Decapoda</taxon>
        <taxon>Pleocyemata</taxon>
        <taxon>Anomura</taxon>
        <taxon>Galatheoidea</taxon>
        <taxon>Porcellanidae</taxon>
        <taxon>Petrolisthes</taxon>
    </lineage>
</organism>
<sequence length="918" mass="102215">DDYEYYFSDSVEHDAPPPPPNTSNTWTLPQNNNNNNNNNTRLADNNNNNNNSDDDIGGSGGMTGFGDTDVVDNFGGKVDDVVDDGGLGGKVDDVDDGGLGGKGDAAAAAAAATSSFGGKAIAATTTTNNNNNNNAGINGGRSSWLHVTASTGERVRLKCRPQQPQPQQHLQHLQEQQQYGQMMRPADFTTTWYHNDHPISLNTEPRIKVLDSRLWPRLRLKVARVEDSGVYSCKWEGRGESGWVNYTLTVLHRHPSPPTRPRALLADNKVLDDEGRGGGGGLVNEKDGVEGLVEVDERLPEFTKQLNPLMIKPAGNVAELKCQAKGPNLNTTWYKDGERPVRQLGDVRMKGATLKMENLVPMDSGNYTCVVGNQWGAINHTFTLEVIEHIPSRPIFTKHLQNQTATQGGMALFEVDIWIENTLMPFVVWKKDLPFLWSGGFEVKIDSDTLKSALDGQNVTLAGTPVLLLIVWGNPTPQPTLVLQMVRGSKPILADAESHVILVLGVVLLSVMVIAGIMASFAWKKWQKEKRRAIELERAKEAITQHWIKKVIVERQNSDASQEPLLVPTIKIERCQSRSRLGSEMTSISEYELPLDSDWELPRARLVMGESLGEGAFGKVVRAEVQGILRPEMMTTVAVKMLKEGHTDSELMDLVSEMEMMKMIGTHINIINLLGCCTQDGPLYVVVEYAALGNLRDYLRNNRPSSGYERAIGQEPDVISHKDLVSFAYQVARGMDYLASKKCIHRDLAARNVLVSEDRIMKIADFGLARDIHSQDYYRKTSEGRLPVKWMAPEALFHRVYTTQSDVWAFGILLWEIMTLGGTPYPTVPSVERLFQLLREGHRMEKPSNCSLEIYMMMRECWRYQPTQRPTFKDLVDDLDRILTLSSTVEYLDLSIPHLDTPPSSCDSSLTSDALTPH</sequence>
<evidence type="ECO:0000256" key="21">
    <source>
        <dbReference type="SAM" id="Phobius"/>
    </source>
</evidence>
<keyword evidence="14" id="KW-1015">Disulfide bond</keyword>
<evidence type="ECO:0000256" key="13">
    <source>
        <dbReference type="ARBA" id="ARBA00023137"/>
    </source>
</evidence>
<feature type="binding site" evidence="19">
    <location>
        <position position="640"/>
    </location>
    <ligand>
        <name>ATP</name>
        <dbReference type="ChEBI" id="CHEBI:30616"/>
    </ligand>
</feature>
<keyword evidence="25" id="KW-1185">Reference proteome</keyword>
<evidence type="ECO:0000256" key="10">
    <source>
        <dbReference type="ARBA" id="ARBA00022840"/>
    </source>
</evidence>
<dbReference type="InterPro" id="IPR008266">
    <property type="entry name" value="Tyr_kinase_AS"/>
</dbReference>
<dbReference type="GO" id="GO:0005886">
    <property type="term" value="C:plasma membrane"/>
    <property type="evidence" value="ECO:0007669"/>
    <property type="project" value="TreeGrafter"/>
</dbReference>
<gene>
    <name evidence="24" type="ORF">Pmani_023765</name>
</gene>
<reference evidence="24" key="1">
    <citation type="submission" date="2023-11" db="EMBL/GenBank/DDBJ databases">
        <title>Genome assemblies of two species of porcelain crab, Petrolisthes cinctipes and Petrolisthes manimaculis (Anomura: Porcellanidae).</title>
        <authorList>
            <person name="Angst P."/>
        </authorList>
    </citation>
    <scope>NUCLEOTIDE SEQUENCE</scope>
    <source>
        <strain evidence="24">PB745_02</strain>
        <tissue evidence="24">Gill</tissue>
    </source>
</reference>
<comment type="caution">
    <text evidence="24">The sequence shown here is derived from an EMBL/GenBank/DDBJ whole genome shotgun (WGS) entry which is preliminary data.</text>
</comment>
<keyword evidence="15" id="KW-0675">Receptor</keyword>
<dbReference type="GO" id="GO:0005524">
    <property type="term" value="F:ATP binding"/>
    <property type="evidence" value="ECO:0007669"/>
    <property type="project" value="UniProtKB-UniRule"/>
</dbReference>
<keyword evidence="7" id="KW-0677">Repeat</keyword>
<dbReference type="FunFam" id="3.30.200.20:FF:000814">
    <property type="entry name" value="Fibroblast growth factor receptor 2"/>
    <property type="match status" value="1"/>
</dbReference>
<comment type="catalytic activity">
    <reaction evidence="18">
        <text>L-tyrosyl-[protein] + ATP = O-phospho-L-tyrosyl-[protein] + ADP + H(+)</text>
        <dbReference type="Rhea" id="RHEA:10596"/>
        <dbReference type="Rhea" id="RHEA-COMP:10136"/>
        <dbReference type="Rhea" id="RHEA-COMP:20101"/>
        <dbReference type="ChEBI" id="CHEBI:15378"/>
        <dbReference type="ChEBI" id="CHEBI:30616"/>
        <dbReference type="ChEBI" id="CHEBI:46858"/>
        <dbReference type="ChEBI" id="CHEBI:61978"/>
        <dbReference type="ChEBI" id="CHEBI:456216"/>
        <dbReference type="EC" id="2.7.10.1"/>
    </reaction>
</comment>
<accession>A0AAE1PAH0</accession>
<keyword evidence="11 21" id="KW-1133">Transmembrane helix</keyword>
<feature type="transmembrane region" description="Helical" evidence="21">
    <location>
        <begin position="500"/>
        <end position="523"/>
    </location>
</feature>
<dbReference type="InterPro" id="IPR003599">
    <property type="entry name" value="Ig_sub"/>
</dbReference>
<dbReference type="SMART" id="SM00219">
    <property type="entry name" value="TyrKc"/>
    <property type="match status" value="1"/>
</dbReference>
<dbReference type="Gene3D" id="2.60.40.10">
    <property type="entry name" value="Immunoglobulins"/>
    <property type="match status" value="2"/>
</dbReference>